<dbReference type="SUPFAM" id="SSF53822">
    <property type="entry name" value="Periplasmic binding protein-like I"/>
    <property type="match status" value="1"/>
</dbReference>
<evidence type="ECO:0000256" key="2">
    <source>
        <dbReference type="SAM" id="MobiDB-lite"/>
    </source>
</evidence>
<feature type="domain" description="Leucine-binding protein" evidence="3">
    <location>
        <begin position="92"/>
        <end position="383"/>
    </location>
</feature>
<dbReference type="InterPro" id="IPR028081">
    <property type="entry name" value="Leu-bd"/>
</dbReference>
<feature type="compositionally biased region" description="Low complexity" evidence="2">
    <location>
        <begin position="42"/>
        <end position="68"/>
    </location>
</feature>
<reference evidence="4" key="1">
    <citation type="submission" date="2020-05" db="EMBL/GenBank/DDBJ databases">
        <authorList>
            <person name="Chiriac C."/>
            <person name="Salcher M."/>
            <person name="Ghai R."/>
            <person name="Kavagutti S V."/>
        </authorList>
    </citation>
    <scope>NUCLEOTIDE SEQUENCE</scope>
</reference>
<evidence type="ECO:0000313" key="4">
    <source>
        <dbReference type="EMBL" id="CAB4922085.1"/>
    </source>
</evidence>
<dbReference type="Pfam" id="PF13458">
    <property type="entry name" value="Peripla_BP_6"/>
    <property type="match status" value="1"/>
</dbReference>
<name>A0A6J7HX84_9ZZZZ</name>
<dbReference type="Gene3D" id="3.40.50.2300">
    <property type="match status" value="2"/>
</dbReference>
<feature type="region of interest" description="Disordered" evidence="2">
    <location>
        <begin position="34"/>
        <end position="68"/>
    </location>
</feature>
<dbReference type="AlphaFoldDB" id="A0A6J7HX84"/>
<evidence type="ECO:0000256" key="1">
    <source>
        <dbReference type="ARBA" id="ARBA00022729"/>
    </source>
</evidence>
<protein>
    <submittedName>
        <fullName evidence="4">Unannotated protein</fullName>
    </submittedName>
</protein>
<gene>
    <name evidence="4" type="ORF">UFOPK3610_01472</name>
</gene>
<dbReference type="PROSITE" id="PS51257">
    <property type="entry name" value="PROKAR_LIPOPROTEIN"/>
    <property type="match status" value="1"/>
</dbReference>
<evidence type="ECO:0000259" key="3">
    <source>
        <dbReference type="Pfam" id="PF13458"/>
    </source>
</evidence>
<accession>A0A6J7HX84</accession>
<dbReference type="InterPro" id="IPR028082">
    <property type="entry name" value="Peripla_BP_I"/>
</dbReference>
<sequence length="440" mass="45156">MTEARPNGTESRRRRGIWLTAAVAASAALVLAACGSSGGGSSSSTAPAPAPTSSDAPAPTTSAAPAPVGDPVKVMTIADINSQGSVFPMIHYTSTAAQDYINKNGGVGTRPIQVINCDAQGTAEGVANCARQAVQEKVVAVVGSFDFFPDASIDVLEPAGIAYFGACCMLGTNEFQSKDAFPLGSHQMYGVGFIKKAQEIGCKKAHAVIIQGAEGFFGVLQAAAANISFTALDPEFTVLPSVATDYAPQVAEALKGGTDCILGVVTETSWLAWMPAWNAAAPQGVTVFGPQGNLDSKVLVGNAETLEGAIIAGAYPDISCPAWDSFRQALTDTQAPSTEDYNSLGGLGTWTAYMAFKQLGDKVGVGIDAATFLKAAPTAVINLPGMIPDVNFADDFSEALGGAFTRMFNTSVVYSTIKGGAIEPLGACDAFDNVGPIIAK</sequence>
<proteinExistence type="predicted"/>
<keyword evidence="1" id="KW-0732">Signal</keyword>
<organism evidence="4">
    <name type="scientific">freshwater metagenome</name>
    <dbReference type="NCBI Taxonomy" id="449393"/>
    <lineage>
        <taxon>unclassified sequences</taxon>
        <taxon>metagenomes</taxon>
        <taxon>ecological metagenomes</taxon>
    </lineage>
</organism>
<dbReference type="EMBL" id="CAFBMR010000071">
    <property type="protein sequence ID" value="CAB4922085.1"/>
    <property type="molecule type" value="Genomic_DNA"/>
</dbReference>